<dbReference type="PANTHER" id="PTHR35506:SF1">
    <property type="entry name" value="OS02G0135600 PROTEIN"/>
    <property type="match status" value="1"/>
</dbReference>
<sequence>MKVTTTRIFEDISIWLKWGFFLSFDFSLGQQGSSRLKDVIQLLGLSGCTTPSQMKQTLADRFGKMRLGVISSSGEVVDMAKSAGLTWSKKWDIQTQYSGLDALLQSGYSDMDNDLLDCLMVDVTLEQDQRLSWQWMDQVIEGVLDSRPSLLKCVVTKSSDEQQQQQQQPRHWWDNLVPAQSYEFKNGVRVKPRLDVKYVCAYFHAETTRTDTVDTFDVDKMDQFGCNGSILAWHYLAEIGHKLGYVPKYGA</sequence>
<protein>
    <submittedName>
        <fullName evidence="1">Uncharacterized protein</fullName>
    </submittedName>
</protein>
<dbReference type="AlphaFoldDB" id="A0A1X2IXM2"/>
<proteinExistence type="predicted"/>
<keyword evidence="2" id="KW-1185">Reference proteome</keyword>
<comment type="caution">
    <text evidence="1">The sequence shown here is derived from an EMBL/GenBank/DDBJ whole genome shotgun (WGS) entry which is preliminary data.</text>
</comment>
<accession>A0A1X2IXM2</accession>
<name>A0A1X2IXM2_9FUNG</name>
<evidence type="ECO:0000313" key="1">
    <source>
        <dbReference type="EMBL" id="ORZ24079.1"/>
    </source>
</evidence>
<organism evidence="1 2">
    <name type="scientific">Absidia repens</name>
    <dbReference type="NCBI Taxonomy" id="90262"/>
    <lineage>
        <taxon>Eukaryota</taxon>
        <taxon>Fungi</taxon>
        <taxon>Fungi incertae sedis</taxon>
        <taxon>Mucoromycota</taxon>
        <taxon>Mucoromycotina</taxon>
        <taxon>Mucoromycetes</taxon>
        <taxon>Mucorales</taxon>
        <taxon>Cunninghamellaceae</taxon>
        <taxon>Absidia</taxon>
    </lineage>
</organism>
<evidence type="ECO:0000313" key="2">
    <source>
        <dbReference type="Proteomes" id="UP000193560"/>
    </source>
</evidence>
<dbReference type="Proteomes" id="UP000193560">
    <property type="component" value="Unassembled WGS sequence"/>
</dbReference>
<reference evidence="1 2" key="1">
    <citation type="submission" date="2016-07" db="EMBL/GenBank/DDBJ databases">
        <title>Pervasive Adenine N6-methylation of Active Genes in Fungi.</title>
        <authorList>
            <consortium name="DOE Joint Genome Institute"/>
            <person name="Mondo S.J."/>
            <person name="Dannebaum R.O."/>
            <person name="Kuo R.C."/>
            <person name="Labutti K."/>
            <person name="Haridas S."/>
            <person name="Kuo A."/>
            <person name="Salamov A."/>
            <person name="Ahrendt S.R."/>
            <person name="Lipzen A."/>
            <person name="Sullivan W."/>
            <person name="Andreopoulos W.B."/>
            <person name="Clum A."/>
            <person name="Lindquist E."/>
            <person name="Daum C."/>
            <person name="Ramamoorthy G.K."/>
            <person name="Gryganskyi A."/>
            <person name="Culley D."/>
            <person name="Magnuson J.K."/>
            <person name="James T.Y."/>
            <person name="O'Malley M.A."/>
            <person name="Stajich J.E."/>
            <person name="Spatafora J.W."/>
            <person name="Visel A."/>
            <person name="Grigoriev I.V."/>
        </authorList>
    </citation>
    <scope>NUCLEOTIDE SEQUENCE [LARGE SCALE GENOMIC DNA]</scope>
    <source>
        <strain evidence="1 2">NRRL 1336</strain>
    </source>
</reference>
<gene>
    <name evidence="1" type="ORF">BCR42DRAFT_85046</name>
</gene>
<dbReference type="PANTHER" id="PTHR35506">
    <property type="entry name" value="OS02G0135600 PROTEIN"/>
    <property type="match status" value="1"/>
</dbReference>
<dbReference type="EMBL" id="MCGE01000002">
    <property type="protein sequence ID" value="ORZ24079.1"/>
    <property type="molecule type" value="Genomic_DNA"/>
</dbReference>
<dbReference type="OrthoDB" id="2288700at2759"/>